<protein>
    <submittedName>
        <fullName evidence="2">Uncharacterized protein</fullName>
    </submittedName>
</protein>
<gene>
    <name evidence="2" type="ORF">TH4_02590</name>
</gene>
<name>A0A853L5V5_9PROT</name>
<organism evidence="2 3">
    <name type="scientific">Thalassospira tepidiphila MCCC 1A03514</name>
    <dbReference type="NCBI Taxonomy" id="1177930"/>
    <lineage>
        <taxon>Bacteria</taxon>
        <taxon>Pseudomonadati</taxon>
        <taxon>Pseudomonadota</taxon>
        <taxon>Alphaproteobacteria</taxon>
        <taxon>Rhodospirillales</taxon>
        <taxon>Thalassospiraceae</taxon>
        <taxon>Thalassospira</taxon>
    </lineage>
</organism>
<feature type="compositionally biased region" description="Basic and acidic residues" evidence="1">
    <location>
        <begin position="1"/>
        <end position="14"/>
    </location>
</feature>
<dbReference type="Proteomes" id="UP000094009">
    <property type="component" value="Unassembled WGS sequence"/>
</dbReference>
<reference evidence="2 3" key="1">
    <citation type="submission" date="2014-07" db="EMBL/GenBank/DDBJ databases">
        <title>Draft genome sequence of Thalassospira tepidiphila 1-1B.</title>
        <authorList>
            <person name="Lai Q."/>
            <person name="Shao Z."/>
        </authorList>
    </citation>
    <scope>NUCLEOTIDE SEQUENCE [LARGE SCALE GENOMIC DNA]</scope>
    <source>
        <strain evidence="2 3">MCCC 1A03514</strain>
    </source>
</reference>
<accession>A0A853L5V5</accession>
<proteinExistence type="predicted"/>
<evidence type="ECO:0000256" key="1">
    <source>
        <dbReference type="SAM" id="MobiDB-lite"/>
    </source>
</evidence>
<feature type="compositionally biased region" description="Basic and acidic residues" evidence="1">
    <location>
        <begin position="35"/>
        <end position="45"/>
    </location>
</feature>
<evidence type="ECO:0000313" key="2">
    <source>
        <dbReference type="EMBL" id="OAZ11979.1"/>
    </source>
</evidence>
<feature type="region of interest" description="Disordered" evidence="1">
    <location>
        <begin position="1"/>
        <end position="45"/>
    </location>
</feature>
<comment type="caution">
    <text evidence="2">The sequence shown here is derived from an EMBL/GenBank/DDBJ whole genome shotgun (WGS) entry which is preliminary data.</text>
</comment>
<sequence>MHSTEPHPARRTGEKNYAGPGRDWGKNCHVLPGRRQGEKNHNFWQSREDQEPVFLSFDDESSAASCFGDPEMAQGAEPSSVNQSLAATFDMMKSLSELVRVLEAIRSVSNENDIFSADERLLDHTKDTSSAGGEGNDTRPWVLAVIDQLAVLGASERIPSLNHGAKAMAYGDRIQAANDVVSRVSH</sequence>
<dbReference type="RefSeq" id="WP_064779783.1">
    <property type="nucleotide sequence ID" value="NZ_JPVZ01000001.1"/>
</dbReference>
<evidence type="ECO:0000313" key="3">
    <source>
        <dbReference type="Proteomes" id="UP000094009"/>
    </source>
</evidence>
<dbReference type="EMBL" id="JPVZ01000001">
    <property type="protein sequence ID" value="OAZ11979.1"/>
    <property type="molecule type" value="Genomic_DNA"/>
</dbReference>
<dbReference type="AlphaFoldDB" id="A0A853L5V5"/>